<dbReference type="InterPro" id="IPR029062">
    <property type="entry name" value="Class_I_gatase-like"/>
</dbReference>
<dbReference type="InterPro" id="IPR017926">
    <property type="entry name" value="GATASE"/>
</dbReference>
<dbReference type="Gene3D" id="3.40.50.880">
    <property type="match status" value="1"/>
</dbReference>
<protein>
    <submittedName>
        <fullName evidence="2">Type 1 glutamine amidotransferase</fullName>
    </submittedName>
</protein>
<dbReference type="PANTHER" id="PTHR42695">
    <property type="entry name" value="GLUTAMINE AMIDOTRANSFERASE YLR126C-RELATED"/>
    <property type="match status" value="1"/>
</dbReference>
<evidence type="ECO:0000259" key="1">
    <source>
        <dbReference type="Pfam" id="PF00117"/>
    </source>
</evidence>
<dbReference type="PROSITE" id="PS51273">
    <property type="entry name" value="GATASE_TYPE_1"/>
    <property type="match status" value="1"/>
</dbReference>
<dbReference type="OrthoDB" id="9807137at2"/>
<gene>
    <name evidence="2" type="ORF">D3Y59_06330</name>
</gene>
<dbReference type="CDD" id="cd01741">
    <property type="entry name" value="GATase1_1"/>
    <property type="match status" value="1"/>
</dbReference>
<dbReference type="GO" id="GO:0005829">
    <property type="term" value="C:cytosol"/>
    <property type="evidence" value="ECO:0007669"/>
    <property type="project" value="TreeGrafter"/>
</dbReference>
<dbReference type="Proteomes" id="UP000262802">
    <property type="component" value="Chromosome"/>
</dbReference>
<dbReference type="Pfam" id="PF00117">
    <property type="entry name" value="GATase"/>
    <property type="match status" value="1"/>
</dbReference>
<keyword evidence="2" id="KW-0315">Glutamine amidotransferase</keyword>
<proteinExistence type="predicted"/>
<dbReference type="PANTHER" id="PTHR42695:SF5">
    <property type="entry name" value="GLUTAMINE AMIDOTRANSFERASE YLR126C-RELATED"/>
    <property type="match status" value="1"/>
</dbReference>
<keyword evidence="2" id="KW-0808">Transferase</keyword>
<dbReference type="GO" id="GO:0016740">
    <property type="term" value="F:transferase activity"/>
    <property type="evidence" value="ECO:0007669"/>
    <property type="project" value="UniProtKB-KW"/>
</dbReference>
<accession>A0A3B7QZS7</accession>
<dbReference type="FunFam" id="3.40.50.880:FF:000033">
    <property type="entry name" value="Glutamine amidotransferase class-I"/>
    <property type="match status" value="1"/>
</dbReference>
<evidence type="ECO:0000313" key="2">
    <source>
        <dbReference type="EMBL" id="AYA36703.1"/>
    </source>
</evidence>
<name>A0A3B7QZS7_9BACT</name>
<dbReference type="AlphaFoldDB" id="A0A3B7QZS7"/>
<dbReference type="InterPro" id="IPR044992">
    <property type="entry name" value="ChyE-like"/>
</dbReference>
<sequence length="234" mass="25275">MRIHCFQHISFETPGLIADWARQQGHQLSITRFDEPNPQLPKLNAVDWLVVLGGAMSVHDEARLAWLAPEKAFISQAIAAGKTVLGICLGAQLVADVLGAPVTQNHLPEIGFYSVQFSEAAQRHPLFAHAGAQATFLHWHGDTFALPAGAATVGASAACQQQGFVYGTRVVGLQFHPEMTPEILQQMIRHDGHELIPGPHVQTADELLAGLKHLGEGQQFLVGLLDALALQEQA</sequence>
<dbReference type="KEGG" id="hyh:D3Y59_06330"/>
<keyword evidence="3" id="KW-1185">Reference proteome</keyword>
<feature type="domain" description="Glutamine amidotransferase" evidence="1">
    <location>
        <begin position="17"/>
        <end position="184"/>
    </location>
</feature>
<organism evidence="2 3">
    <name type="scientific">Hymenobacter oligotrophus</name>
    <dbReference type="NCBI Taxonomy" id="2319843"/>
    <lineage>
        <taxon>Bacteria</taxon>
        <taxon>Pseudomonadati</taxon>
        <taxon>Bacteroidota</taxon>
        <taxon>Cytophagia</taxon>
        <taxon>Cytophagales</taxon>
        <taxon>Hymenobacteraceae</taxon>
        <taxon>Hymenobacter</taxon>
    </lineage>
</organism>
<reference evidence="2 3" key="1">
    <citation type="submission" date="2018-09" db="EMBL/GenBank/DDBJ databases">
        <title>Hymenobacter medium sp. nov., isolated from R2A medium.</title>
        <authorList>
            <person name="Yingchao G."/>
        </authorList>
    </citation>
    <scope>NUCLEOTIDE SEQUENCE [LARGE SCALE GENOMIC DNA]</scope>
    <source>
        <strain evidence="3">sh-6</strain>
    </source>
</reference>
<evidence type="ECO:0000313" key="3">
    <source>
        <dbReference type="Proteomes" id="UP000262802"/>
    </source>
</evidence>
<dbReference type="EMBL" id="CP032317">
    <property type="protein sequence ID" value="AYA36703.1"/>
    <property type="molecule type" value="Genomic_DNA"/>
</dbReference>
<dbReference type="RefSeq" id="WP_119444281.1">
    <property type="nucleotide sequence ID" value="NZ_CP032317.1"/>
</dbReference>
<dbReference type="SUPFAM" id="SSF52317">
    <property type="entry name" value="Class I glutamine amidotransferase-like"/>
    <property type="match status" value="1"/>
</dbReference>